<dbReference type="GO" id="GO:0006260">
    <property type="term" value="P:DNA replication"/>
    <property type="evidence" value="ECO:0007669"/>
    <property type="project" value="UniProtKB-KW"/>
</dbReference>
<keyword evidence="2" id="KW-0238">DNA-binding</keyword>
<feature type="domain" description="DNA helicase DnaB-like N-terminal" evidence="3">
    <location>
        <begin position="27"/>
        <end position="132"/>
    </location>
</feature>
<dbReference type="InterPro" id="IPR016136">
    <property type="entry name" value="DNA_helicase_N/primase_C"/>
</dbReference>
<dbReference type="GO" id="GO:0005524">
    <property type="term" value="F:ATP binding"/>
    <property type="evidence" value="ECO:0007669"/>
    <property type="project" value="InterPro"/>
</dbReference>
<proteinExistence type="predicted"/>
<organism evidence="4">
    <name type="scientific">viral metagenome</name>
    <dbReference type="NCBI Taxonomy" id="1070528"/>
    <lineage>
        <taxon>unclassified sequences</taxon>
        <taxon>metagenomes</taxon>
        <taxon>organismal metagenomes</taxon>
    </lineage>
</organism>
<gene>
    <name evidence="4" type="ORF">MM415A00943_0031</name>
</gene>
<keyword evidence="1" id="KW-0235">DNA replication</keyword>
<dbReference type="GO" id="GO:0003677">
    <property type="term" value="F:DNA binding"/>
    <property type="evidence" value="ECO:0007669"/>
    <property type="project" value="UniProtKB-KW"/>
</dbReference>
<dbReference type="PANTHER" id="PTHR30153:SF2">
    <property type="entry name" value="REPLICATIVE DNA HELICASE"/>
    <property type="match status" value="1"/>
</dbReference>
<protein>
    <submittedName>
        <fullName evidence="4">Putative helicase</fullName>
    </submittedName>
</protein>
<dbReference type="InterPro" id="IPR036185">
    <property type="entry name" value="DNA_heli_DnaB-like_N_sf"/>
</dbReference>
<dbReference type="GO" id="GO:0005829">
    <property type="term" value="C:cytosol"/>
    <property type="evidence" value="ECO:0007669"/>
    <property type="project" value="TreeGrafter"/>
</dbReference>
<dbReference type="GO" id="GO:0003678">
    <property type="term" value="F:DNA helicase activity"/>
    <property type="evidence" value="ECO:0007669"/>
    <property type="project" value="InterPro"/>
</dbReference>
<dbReference type="SUPFAM" id="SSF48024">
    <property type="entry name" value="N-terminal domain of DnaB helicase"/>
    <property type="match status" value="1"/>
</dbReference>
<keyword evidence="4" id="KW-0378">Hydrolase</keyword>
<dbReference type="Pfam" id="PF00772">
    <property type="entry name" value="DnaB"/>
    <property type="match status" value="1"/>
</dbReference>
<evidence type="ECO:0000256" key="2">
    <source>
        <dbReference type="ARBA" id="ARBA00023125"/>
    </source>
</evidence>
<sequence>MRGIVVSPRAYKPTQMPRMWDEEMAVNHSIEAEEGVLGCLLLDWMQAEPEKVTRVMVSLKPKHFYREKNRWVYDACQALYKGGHPIDQVTVTHELEKQGKLEAVGGAAYLSHILSISTVPLNVEHYARIIRDCYNERRNGH</sequence>
<dbReference type="AlphaFoldDB" id="A0A6M3KC44"/>
<dbReference type="InterPro" id="IPR007693">
    <property type="entry name" value="DNA_helicase_DnaB-like_N"/>
</dbReference>
<evidence type="ECO:0000256" key="1">
    <source>
        <dbReference type="ARBA" id="ARBA00022705"/>
    </source>
</evidence>
<reference evidence="4" key="1">
    <citation type="submission" date="2020-03" db="EMBL/GenBank/DDBJ databases">
        <title>The deep terrestrial virosphere.</title>
        <authorList>
            <person name="Holmfeldt K."/>
            <person name="Nilsson E."/>
            <person name="Simone D."/>
            <person name="Lopez-Fernandez M."/>
            <person name="Wu X."/>
            <person name="de Brujin I."/>
            <person name="Lundin D."/>
            <person name="Andersson A."/>
            <person name="Bertilsson S."/>
            <person name="Dopson M."/>
        </authorList>
    </citation>
    <scope>NUCLEOTIDE SEQUENCE</scope>
    <source>
        <strain evidence="4">MM415A00943</strain>
    </source>
</reference>
<dbReference type="Gene3D" id="1.10.860.10">
    <property type="entry name" value="DNAb Helicase, Chain A"/>
    <property type="match status" value="1"/>
</dbReference>
<accession>A0A6M3KC44</accession>
<dbReference type="EMBL" id="MT142367">
    <property type="protein sequence ID" value="QJA79128.1"/>
    <property type="molecule type" value="Genomic_DNA"/>
</dbReference>
<keyword evidence="4" id="KW-0067">ATP-binding</keyword>
<keyword evidence="4" id="KW-0347">Helicase</keyword>
<name>A0A6M3KC44_9ZZZZ</name>
<evidence type="ECO:0000259" key="3">
    <source>
        <dbReference type="Pfam" id="PF00772"/>
    </source>
</evidence>
<evidence type="ECO:0000313" key="4">
    <source>
        <dbReference type="EMBL" id="QJA79128.1"/>
    </source>
</evidence>
<keyword evidence="4" id="KW-0547">Nucleotide-binding</keyword>
<dbReference type="PANTHER" id="PTHR30153">
    <property type="entry name" value="REPLICATIVE DNA HELICASE DNAB"/>
    <property type="match status" value="1"/>
</dbReference>